<keyword evidence="3" id="KW-0238">DNA-binding</keyword>
<evidence type="ECO:0000259" key="5">
    <source>
        <dbReference type="PROSITE" id="PS50931"/>
    </source>
</evidence>
<accession>A0A381ZS20</accession>
<gene>
    <name evidence="6" type="ORF">METZ01_LOCUS144768</name>
</gene>
<dbReference type="InterPro" id="IPR036388">
    <property type="entry name" value="WH-like_DNA-bd_sf"/>
</dbReference>
<dbReference type="AlphaFoldDB" id="A0A381ZS20"/>
<dbReference type="Pfam" id="PF00126">
    <property type="entry name" value="HTH_1"/>
    <property type="match status" value="1"/>
</dbReference>
<sequence length="305" mass="34101">MNLQHLRYFLAVARSGRFTAAARQQHVTQPTVSSAIAELEQKLGVRLFHRGRQVELTLEGRTLVDYAVQIEDLLDEALERVTGGLPQPGDSFRFGAIDAAVIYLLPEVLRDFVAHHPDVELAIEVGPTSRDLVEHVLANRAEFAVISLPYEHPRLRTLAVMRDEMPLVVGPSHPLAGRRRVRTPDIAAEPFILFQPDSVSRRIVDEHFTEVGITPRVVMEMRSPEAMRKLVEAGVGVSFLPRIAVAESLTAGTLKEVRVTGLSLHRQIGLAWRQGRYFGPAVRALVEAFLSQYGLVENWRREISS</sequence>
<proteinExistence type="inferred from homology"/>
<reference evidence="6" key="1">
    <citation type="submission" date="2018-05" db="EMBL/GenBank/DDBJ databases">
        <authorList>
            <person name="Lanie J.A."/>
            <person name="Ng W.-L."/>
            <person name="Kazmierczak K.M."/>
            <person name="Andrzejewski T.M."/>
            <person name="Davidsen T.M."/>
            <person name="Wayne K.J."/>
            <person name="Tettelin H."/>
            <person name="Glass J.I."/>
            <person name="Rusch D."/>
            <person name="Podicherti R."/>
            <person name="Tsui H.-C.T."/>
            <person name="Winkler M.E."/>
        </authorList>
    </citation>
    <scope>NUCLEOTIDE SEQUENCE</scope>
</reference>
<dbReference type="InterPro" id="IPR005119">
    <property type="entry name" value="LysR_subst-bd"/>
</dbReference>
<dbReference type="SUPFAM" id="SSF53850">
    <property type="entry name" value="Periplasmic binding protein-like II"/>
    <property type="match status" value="1"/>
</dbReference>
<dbReference type="GO" id="GO:0003677">
    <property type="term" value="F:DNA binding"/>
    <property type="evidence" value="ECO:0007669"/>
    <property type="project" value="UniProtKB-KW"/>
</dbReference>
<comment type="similarity">
    <text evidence="1">Belongs to the LysR transcriptional regulatory family.</text>
</comment>
<dbReference type="GO" id="GO:0005829">
    <property type="term" value="C:cytosol"/>
    <property type="evidence" value="ECO:0007669"/>
    <property type="project" value="TreeGrafter"/>
</dbReference>
<name>A0A381ZS20_9ZZZZ</name>
<dbReference type="PROSITE" id="PS50931">
    <property type="entry name" value="HTH_LYSR"/>
    <property type="match status" value="1"/>
</dbReference>
<dbReference type="PANTHER" id="PTHR30419">
    <property type="entry name" value="HTH-TYPE TRANSCRIPTIONAL REGULATOR YBHD"/>
    <property type="match status" value="1"/>
</dbReference>
<dbReference type="Gene3D" id="1.10.10.10">
    <property type="entry name" value="Winged helix-like DNA-binding domain superfamily/Winged helix DNA-binding domain"/>
    <property type="match status" value="1"/>
</dbReference>
<dbReference type="GO" id="GO:0003700">
    <property type="term" value="F:DNA-binding transcription factor activity"/>
    <property type="evidence" value="ECO:0007669"/>
    <property type="project" value="InterPro"/>
</dbReference>
<keyword evidence="4" id="KW-0804">Transcription</keyword>
<evidence type="ECO:0000313" key="6">
    <source>
        <dbReference type="EMBL" id="SVA91914.1"/>
    </source>
</evidence>
<feature type="domain" description="HTH lysR-type" evidence="5">
    <location>
        <begin position="1"/>
        <end position="57"/>
    </location>
</feature>
<dbReference type="InterPro" id="IPR000847">
    <property type="entry name" value="LysR_HTH_N"/>
</dbReference>
<dbReference type="InterPro" id="IPR036390">
    <property type="entry name" value="WH_DNA-bd_sf"/>
</dbReference>
<dbReference type="InterPro" id="IPR050950">
    <property type="entry name" value="HTH-type_LysR_regulators"/>
</dbReference>
<dbReference type="SUPFAM" id="SSF46785">
    <property type="entry name" value="Winged helix' DNA-binding domain"/>
    <property type="match status" value="1"/>
</dbReference>
<evidence type="ECO:0000256" key="3">
    <source>
        <dbReference type="ARBA" id="ARBA00023125"/>
    </source>
</evidence>
<evidence type="ECO:0000256" key="2">
    <source>
        <dbReference type="ARBA" id="ARBA00023015"/>
    </source>
</evidence>
<keyword evidence="2" id="KW-0805">Transcription regulation</keyword>
<protein>
    <recommendedName>
        <fullName evidence="5">HTH lysR-type domain-containing protein</fullName>
    </recommendedName>
</protein>
<dbReference type="Pfam" id="PF03466">
    <property type="entry name" value="LysR_substrate"/>
    <property type="match status" value="1"/>
</dbReference>
<dbReference type="FunFam" id="1.10.10.10:FF:000001">
    <property type="entry name" value="LysR family transcriptional regulator"/>
    <property type="match status" value="1"/>
</dbReference>
<dbReference type="PRINTS" id="PR00039">
    <property type="entry name" value="HTHLYSR"/>
</dbReference>
<dbReference type="EMBL" id="UINC01022394">
    <property type="protein sequence ID" value="SVA91914.1"/>
    <property type="molecule type" value="Genomic_DNA"/>
</dbReference>
<evidence type="ECO:0000256" key="1">
    <source>
        <dbReference type="ARBA" id="ARBA00009437"/>
    </source>
</evidence>
<dbReference type="Gene3D" id="3.40.190.290">
    <property type="match status" value="1"/>
</dbReference>
<organism evidence="6">
    <name type="scientific">marine metagenome</name>
    <dbReference type="NCBI Taxonomy" id="408172"/>
    <lineage>
        <taxon>unclassified sequences</taxon>
        <taxon>metagenomes</taxon>
        <taxon>ecological metagenomes</taxon>
    </lineage>
</organism>
<dbReference type="CDD" id="cd05466">
    <property type="entry name" value="PBP2_LTTR_substrate"/>
    <property type="match status" value="1"/>
</dbReference>
<evidence type="ECO:0000256" key="4">
    <source>
        <dbReference type="ARBA" id="ARBA00023163"/>
    </source>
</evidence>